<dbReference type="UniPathway" id="UPA00094"/>
<dbReference type="NCBIfam" id="NF005559">
    <property type="entry name" value="PRK07231.1"/>
    <property type="match status" value="1"/>
</dbReference>
<keyword evidence="4 5" id="KW-0521">NADP</keyword>
<dbReference type="RefSeq" id="WP_079638122.1">
    <property type="nucleotide sequence ID" value="NZ_FUYP01000007.1"/>
</dbReference>
<keyword evidence="5" id="KW-0444">Lipid biosynthesis</keyword>
<dbReference type="InterPro" id="IPR002347">
    <property type="entry name" value="SDR_fam"/>
</dbReference>
<dbReference type="InterPro" id="IPR050259">
    <property type="entry name" value="SDR"/>
</dbReference>
<feature type="domain" description="Ketoreductase" evidence="6">
    <location>
        <begin position="7"/>
        <end position="185"/>
    </location>
</feature>
<proteinExistence type="inferred from homology"/>
<evidence type="ECO:0000256" key="5">
    <source>
        <dbReference type="RuleBase" id="RU366074"/>
    </source>
</evidence>
<evidence type="ECO:0000259" key="6">
    <source>
        <dbReference type="SMART" id="SM00822"/>
    </source>
</evidence>
<dbReference type="PRINTS" id="PR00081">
    <property type="entry name" value="GDHRDH"/>
</dbReference>
<dbReference type="InterPro" id="IPR020904">
    <property type="entry name" value="Sc_DH/Rdtase_CS"/>
</dbReference>
<keyword evidence="2 5" id="KW-0560">Oxidoreductase</keyword>
<dbReference type="PROSITE" id="PS00061">
    <property type="entry name" value="ADH_SHORT"/>
    <property type="match status" value="1"/>
</dbReference>
<comment type="pathway">
    <text evidence="5">Lipid metabolism; fatty acid biosynthesis.</text>
</comment>
<keyword evidence="5" id="KW-0276">Fatty acid metabolism</keyword>
<evidence type="ECO:0000256" key="4">
    <source>
        <dbReference type="PIRSR" id="PIRSR611284-2"/>
    </source>
</evidence>
<dbReference type="InterPro" id="IPR057326">
    <property type="entry name" value="KR_dom"/>
</dbReference>
<dbReference type="Pfam" id="PF13561">
    <property type="entry name" value="adh_short_C2"/>
    <property type="match status" value="1"/>
</dbReference>
<gene>
    <name evidence="7" type="ORF">SAMN06295937_1007116</name>
</gene>
<dbReference type="SMART" id="SM00822">
    <property type="entry name" value="PKS_KR"/>
    <property type="match status" value="1"/>
</dbReference>
<dbReference type="PRINTS" id="PR00080">
    <property type="entry name" value="SDRFAMILY"/>
</dbReference>
<dbReference type="Proteomes" id="UP000190044">
    <property type="component" value="Unassembled WGS sequence"/>
</dbReference>
<evidence type="ECO:0000313" key="8">
    <source>
        <dbReference type="Proteomes" id="UP000190044"/>
    </source>
</evidence>
<accession>A0A1T5BTE6</accession>
<keyword evidence="5" id="KW-0275">Fatty acid biosynthesis</keyword>
<organism evidence="7 8">
    <name type="scientific">Sphingopyxis flava</name>
    <dbReference type="NCBI Taxonomy" id="1507287"/>
    <lineage>
        <taxon>Bacteria</taxon>
        <taxon>Pseudomonadati</taxon>
        <taxon>Pseudomonadota</taxon>
        <taxon>Alphaproteobacteria</taxon>
        <taxon>Sphingomonadales</taxon>
        <taxon>Sphingomonadaceae</taxon>
        <taxon>Sphingopyxis</taxon>
    </lineage>
</organism>
<feature type="binding site" evidence="4">
    <location>
        <position position="88"/>
    </location>
    <ligand>
        <name>NADP(+)</name>
        <dbReference type="ChEBI" id="CHEBI:58349"/>
    </ligand>
</feature>
<dbReference type="EMBL" id="FUYP01000007">
    <property type="protein sequence ID" value="SKB50434.1"/>
    <property type="molecule type" value="Genomic_DNA"/>
</dbReference>
<dbReference type="AlphaFoldDB" id="A0A1T5BTE6"/>
<dbReference type="NCBIfam" id="NF009466">
    <property type="entry name" value="PRK12826.1-2"/>
    <property type="match status" value="1"/>
</dbReference>
<dbReference type="PANTHER" id="PTHR42879">
    <property type="entry name" value="3-OXOACYL-(ACYL-CARRIER-PROTEIN) REDUCTASE"/>
    <property type="match status" value="1"/>
</dbReference>
<comment type="similarity">
    <text evidence="1 5">Belongs to the short-chain dehydrogenases/reductases (SDR) family.</text>
</comment>
<name>A0A1T5BTE6_9SPHN</name>
<keyword evidence="8" id="KW-1185">Reference proteome</keyword>
<evidence type="ECO:0000256" key="3">
    <source>
        <dbReference type="PIRSR" id="PIRSR611284-1"/>
    </source>
</evidence>
<feature type="binding site" evidence="4">
    <location>
        <begin position="153"/>
        <end position="157"/>
    </location>
    <ligand>
        <name>NADP(+)</name>
        <dbReference type="ChEBI" id="CHEBI:58349"/>
    </ligand>
</feature>
<dbReference type="FunFam" id="3.40.50.720:FF:000173">
    <property type="entry name" value="3-oxoacyl-[acyl-carrier protein] reductase"/>
    <property type="match status" value="1"/>
</dbReference>
<reference evidence="8" key="1">
    <citation type="submission" date="2017-02" db="EMBL/GenBank/DDBJ databases">
        <authorList>
            <person name="Varghese N."/>
            <person name="Submissions S."/>
        </authorList>
    </citation>
    <scope>NUCLEOTIDE SEQUENCE [LARGE SCALE GENOMIC DNA]</scope>
    <source>
        <strain evidence="8">R11H</strain>
    </source>
</reference>
<comment type="function">
    <text evidence="5">Catalyzes the NADPH-dependent reduction of beta-ketoacyl-ACP substrates to beta-hydroxyacyl-ACP products, the first reductive step in the elongation cycle of fatty acid biosynthesis.</text>
</comment>
<comment type="subunit">
    <text evidence="5">Homotetramer.</text>
</comment>
<feature type="binding site" evidence="4">
    <location>
        <position position="186"/>
    </location>
    <ligand>
        <name>NADP(+)</name>
        <dbReference type="ChEBI" id="CHEBI:58349"/>
    </ligand>
</feature>
<comment type="catalytic activity">
    <reaction evidence="5">
        <text>a (3R)-hydroxyacyl-[ACP] + NADP(+) = a 3-oxoacyl-[ACP] + NADPH + H(+)</text>
        <dbReference type="Rhea" id="RHEA:17397"/>
        <dbReference type="Rhea" id="RHEA-COMP:9916"/>
        <dbReference type="Rhea" id="RHEA-COMP:9945"/>
        <dbReference type="ChEBI" id="CHEBI:15378"/>
        <dbReference type="ChEBI" id="CHEBI:57783"/>
        <dbReference type="ChEBI" id="CHEBI:58349"/>
        <dbReference type="ChEBI" id="CHEBI:78776"/>
        <dbReference type="ChEBI" id="CHEBI:78827"/>
        <dbReference type="EC" id="1.1.1.100"/>
    </reaction>
</comment>
<evidence type="ECO:0000256" key="1">
    <source>
        <dbReference type="ARBA" id="ARBA00006484"/>
    </source>
</evidence>
<dbReference type="GO" id="GO:0004316">
    <property type="term" value="F:3-oxoacyl-[acyl-carrier-protein] reductase (NADPH) activity"/>
    <property type="evidence" value="ECO:0007669"/>
    <property type="project" value="UniProtKB-UniRule"/>
</dbReference>
<dbReference type="InterPro" id="IPR036291">
    <property type="entry name" value="NAD(P)-bd_dom_sf"/>
</dbReference>
<dbReference type="NCBIfam" id="TIGR01830">
    <property type="entry name" value="3oxo_ACP_reduc"/>
    <property type="match status" value="1"/>
</dbReference>
<protein>
    <recommendedName>
        <fullName evidence="5">3-oxoacyl-[acyl-carrier-protein] reductase</fullName>
        <ecNumber evidence="5">1.1.1.100</ecNumber>
    </recommendedName>
</protein>
<sequence>MFDLTGMTALVTGASGGIGSAIAAALAAQGARLAVSGSNADKLNTFREMLGGDHVALPCDLGDAAAVDALVPSALEALGGTLDILVNNAGVTRDNLILRMKDEEWSDVIRINLEANFRLARAAAKPMMKARFGRIISITSVVGATGNPGQANYAASKAGVTGMTKALAQELASRNVTVNCVAPGFIATAMTEVLPDAQKEALNQRIPAGRMGEGSDIAAAVVYLASKEAGYVTGQTIHVNGGMAMLS</sequence>
<evidence type="ECO:0000313" key="7">
    <source>
        <dbReference type="EMBL" id="SKB50434.1"/>
    </source>
</evidence>
<dbReference type="SUPFAM" id="SSF51735">
    <property type="entry name" value="NAD(P)-binding Rossmann-fold domains"/>
    <property type="match status" value="1"/>
</dbReference>
<dbReference type="EC" id="1.1.1.100" evidence="5"/>
<dbReference type="GO" id="GO:0051287">
    <property type="term" value="F:NAD binding"/>
    <property type="evidence" value="ECO:0007669"/>
    <property type="project" value="UniProtKB-UniRule"/>
</dbReference>
<feature type="active site" description="Proton acceptor" evidence="3">
    <location>
        <position position="153"/>
    </location>
</feature>
<dbReference type="GO" id="GO:0006633">
    <property type="term" value="P:fatty acid biosynthetic process"/>
    <property type="evidence" value="ECO:0007669"/>
    <property type="project" value="UniProtKB-UniPathway"/>
</dbReference>
<dbReference type="OrthoDB" id="9804774at2"/>
<dbReference type="PANTHER" id="PTHR42879:SF2">
    <property type="entry name" value="3-OXOACYL-[ACYL-CARRIER-PROTEIN] REDUCTASE FABG"/>
    <property type="match status" value="1"/>
</dbReference>
<evidence type="ECO:0000256" key="2">
    <source>
        <dbReference type="ARBA" id="ARBA00023002"/>
    </source>
</evidence>
<dbReference type="Gene3D" id="3.40.50.720">
    <property type="entry name" value="NAD(P)-binding Rossmann-like Domain"/>
    <property type="match status" value="1"/>
</dbReference>
<keyword evidence="5" id="KW-0443">Lipid metabolism</keyword>
<dbReference type="InterPro" id="IPR011284">
    <property type="entry name" value="3oxo_ACP_reduc"/>
</dbReference>